<protein>
    <submittedName>
        <fullName evidence="1">Uncharacterized protein</fullName>
    </submittedName>
</protein>
<keyword evidence="2" id="KW-1185">Reference proteome</keyword>
<comment type="caution">
    <text evidence="1">The sequence shown here is derived from an EMBL/GenBank/DDBJ whole genome shotgun (WGS) entry which is preliminary data.</text>
</comment>
<name>A0A232F6Q6_9HYME</name>
<dbReference type="EMBL" id="NNAY01000874">
    <property type="protein sequence ID" value="OXU26118.1"/>
    <property type="molecule type" value="Genomic_DNA"/>
</dbReference>
<accession>A0A232F6Q6</accession>
<evidence type="ECO:0000313" key="2">
    <source>
        <dbReference type="Proteomes" id="UP000215335"/>
    </source>
</evidence>
<gene>
    <name evidence="1" type="ORF">TSAR_000128</name>
</gene>
<reference evidence="1 2" key="1">
    <citation type="journal article" date="2017" name="Curr. Biol.">
        <title>The Evolution of Venom by Co-option of Single-Copy Genes.</title>
        <authorList>
            <person name="Martinson E.O."/>
            <person name="Mrinalini"/>
            <person name="Kelkar Y.D."/>
            <person name="Chang C.H."/>
            <person name="Werren J.H."/>
        </authorList>
    </citation>
    <scope>NUCLEOTIDE SEQUENCE [LARGE SCALE GENOMIC DNA]</scope>
    <source>
        <strain evidence="1 2">Alberta</strain>
        <tissue evidence="1">Whole body</tissue>
    </source>
</reference>
<dbReference type="AlphaFoldDB" id="A0A232F6Q6"/>
<proteinExistence type="predicted"/>
<evidence type="ECO:0000313" key="1">
    <source>
        <dbReference type="EMBL" id="OXU26118.1"/>
    </source>
</evidence>
<organism evidence="1 2">
    <name type="scientific">Trichomalopsis sarcophagae</name>
    <dbReference type="NCBI Taxonomy" id="543379"/>
    <lineage>
        <taxon>Eukaryota</taxon>
        <taxon>Metazoa</taxon>
        <taxon>Ecdysozoa</taxon>
        <taxon>Arthropoda</taxon>
        <taxon>Hexapoda</taxon>
        <taxon>Insecta</taxon>
        <taxon>Pterygota</taxon>
        <taxon>Neoptera</taxon>
        <taxon>Endopterygota</taxon>
        <taxon>Hymenoptera</taxon>
        <taxon>Apocrita</taxon>
        <taxon>Proctotrupomorpha</taxon>
        <taxon>Chalcidoidea</taxon>
        <taxon>Pteromalidae</taxon>
        <taxon>Pteromalinae</taxon>
        <taxon>Trichomalopsis</taxon>
    </lineage>
</organism>
<dbReference type="Proteomes" id="UP000215335">
    <property type="component" value="Unassembled WGS sequence"/>
</dbReference>
<sequence>MTDLAKMVGMYEGIVVKVILTCHNNDDFIRVLKPRKPPSNEFRQVMLLISLNSAQILQDILATQLKIHEILSRYGANFPPGS</sequence>